<dbReference type="OrthoDB" id="6612291at2759"/>
<feature type="transmembrane region" description="Helical" evidence="8">
    <location>
        <begin position="444"/>
        <end position="462"/>
    </location>
</feature>
<dbReference type="PANTHER" id="PTHR48022">
    <property type="entry name" value="PLASTIDIC GLUCOSE TRANSPORTER 4"/>
    <property type="match status" value="1"/>
</dbReference>
<dbReference type="FunFam" id="1.20.1250.20:FF:000078">
    <property type="entry name" value="MFS maltose transporter, putative"/>
    <property type="match status" value="1"/>
</dbReference>
<gene>
    <name evidence="10" type="ORF">K470DRAFT_255298</name>
</gene>
<dbReference type="Proteomes" id="UP000799421">
    <property type="component" value="Unassembled WGS sequence"/>
</dbReference>
<name>A0A6A7C870_9PEZI</name>
<dbReference type="PANTHER" id="PTHR48022:SF6">
    <property type="entry name" value="MSTA PROTEIN-RELATED"/>
    <property type="match status" value="1"/>
</dbReference>
<comment type="subcellular location">
    <subcellularLocation>
        <location evidence="1">Membrane</location>
        <topology evidence="1">Multi-pass membrane protein</topology>
    </subcellularLocation>
</comment>
<dbReference type="Pfam" id="PF00083">
    <property type="entry name" value="Sugar_tr"/>
    <property type="match status" value="1"/>
</dbReference>
<feature type="transmembrane region" description="Helical" evidence="8">
    <location>
        <begin position="186"/>
        <end position="205"/>
    </location>
</feature>
<feature type="transmembrane region" description="Helical" evidence="8">
    <location>
        <begin position="273"/>
        <end position="292"/>
    </location>
</feature>
<feature type="transmembrane region" description="Helical" evidence="8">
    <location>
        <begin position="12"/>
        <end position="29"/>
    </location>
</feature>
<dbReference type="AlphaFoldDB" id="A0A6A7C870"/>
<dbReference type="InterPro" id="IPR036259">
    <property type="entry name" value="MFS_trans_sf"/>
</dbReference>
<evidence type="ECO:0000256" key="3">
    <source>
        <dbReference type="ARBA" id="ARBA00022448"/>
    </source>
</evidence>
<dbReference type="EMBL" id="MU005962">
    <property type="protein sequence ID" value="KAF2863175.1"/>
    <property type="molecule type" value="Genomic_DNA"/>
</dbReference>
<keyword evidence="5 8" id="KW-1133">Transmembrane helix</keyword>
<feature type="transmembrane region" description="Helical" evidence="8">
    <location>
        <begin position="343"/>
        <end position="364"/>
    </location>
</feature>
<keyword evidence="6 8" id="KW-0472">Membrane</keyword>
<dbReference type="PRINTS" id="PR00171">
    <property type="entry name" value="SUGRTRNSPORT"/>
</dbReference>
<feature type="transmembrane region" description="Helical" evidence="8">
    <location>
        <begin position="312"/>
        <end position="334"/>
    </location>
</feature>
<feature type="transmembrane region" description="Helical" evidence="8">
    <location>
        <begin position="120"/>
        <end position="140"/>
    </location>
</feature>
<dbReference type="GO" id="GO:0016020">
    <property type="term" value="C:membrane"/>
    <property type="evidence" value="ECO:0007669"/>
    <property type="project" value="UniProtKB-SubCell"/>
</dbReference>
<feature type="domain" description="Major facilitator superfamily (MFS) profile" evidence="9">
    <location>
        <begin position="16"/>
        <end position="466"/>
    </location>
</feature>
<evidence type="ECO:0000256" key="6">
    <source>
        <dbReference type="ARBA" id="ARBA00023136"/>
    </source>
</evidence>
<comment type="similarity">
    <text evidence="2 7">Belongs to the major facilitator superfamily. Sugar transporter (TC 2.A.1.1) family.</text>
</comment>
<evidence type="ECO:0000313" key="11">
    <source>
        <dbReference type="Proteomes" id="UP000799421"/>
    </source>
</evidence>
<evidence type="ECO:0000256" key="5">
    <source>
        <dbReference type="ARBA" id="ARBA00022989"/>
    </source>
</evidence>
<dbReference type="InterPro" id="IPR020846">
    <property type="entry name" value="MFS_dom"/>
</dbReference>
<dbReference type="PROSITE" id="PS50850">
    <property type="entry name" value="MFS"/>
    <property type="match status" value="1"/>
</dbReference>
<dbReference type="InterPro" id="IPR050360">
    <property type="entry name" value="MFS_Sugar_Transporters"/>
</dbReference>
<dbReference type="InterPro" id="IPR005829">
    <property type="entry name" value="Sugar_transporter_CS"/>
</dbReference>
<feature type="transmembrane region" description="Helical" evidence="8">
    <location>
        <begin position="67"/>
        <end position="87"/>
    </location>
</feature>
<dbReference type="CDD" id="cd17356">
    <property type="entry name" value="MFS_HXT"/>
    <property type="match status" value="1"/>
</dbReference>
<proteinExistence type="inferred from homology"/>
<organism evidence="10 11">
    <name type="scientific">Piedraia hortae CBS 480.64</name>
    <dbReference type="NCBI Taxonomy" id="1314780"/>
    <lineage>
        <taxon>Eukaryota</taxon>
        <taxon>Fungi</taxon>
        <taxon>Dikarya</taxon>
        <taxon>Ascomycota</taxon>
        <taxon>Pezizomycotina</taxon>
        <taxon>Dothideomycetes</taxon>
        <taxon>Dothideomycetidae</taxon>
        <taxon>Capnodiales</taxon>
        <taxon>Piedraiaceae</taxon>
        <taxon>Piedraia</taxon>
    </lineage>
</organism>
<dbReference type="PROSITE" id="PS00217">
    <property type="entry name" value="SUGAR_TRANSPORT_2"/>
    <property type="match status" value="1"/>
</dbReference>
<dbReference type="InterPro" id="IPR005828">
    <property type="entry name" value="MFS_sugar_transport-like"/>
</dbReference>
<feature type="transmembrane region" description="Helical" evidence="8">
    <location>
        <begin position="94"/>
        <end position="114"/>
    </location>
</feature>
<accession>A0A6A7C870</accession>
<evidence type="ECO:0000259" key="9">
    <source>
        <dbReference type="PROSITE" id="PS50850"/>
    </source>
</evidence>
<feature type="transmembrane region" description="Helical" evidence="8">
    <location>
        <begin position="152"/>
        <end position="174"/>
    </location>
</feature>
<evidence type="ECO:0000256" key="8">
    <source>
        <dbReference type="SAM" id="Phobius"/>
    </source>
</evidence>
<evidence type="ECO:0000313" key="10">
    <source>
        <dbReference type="EMBL" id="KAF2863175.1"/>
    </source>
</evidence>
<evidence type="ECO:0000256" key="7">
    <source>
        <dbReference type="RuleBase" id="RU003346"/>
    </source>
</evidence>
<sequence>MEVIEAPVGQLRSYVICVFAAFAGTLFGYDSGYINSVLGMTHFLRVYGHENPNDPGQFAISSAQHSLIVSILSAGTFLGSLFSGLLADGIGRRTSLIAGSIVFLIGVIIQLATLNIPGISIGRFVAGLGVGLVSSVNIMYLSEVAPRKIRGAIVSCYQFAITIGLLLANIVTYVTRNRDDSGAFRIPIAVQCLWAVILIIGLIGMPESPRFYVRKGRLDRALTALAQVRGQLHNSEPVMQELIEIQAHYDFEKSRSGRSFLGAPVDRSTIRKFILGCSLQMFQQWTGINYIFYYGTTFFQQIGLGAGNSYTYAFVVSMIMTAVNVGASPVSFYAIERFGRRPLLIYGAIGMMICQLVVASVGTASPKSSAAHYCLIVFVCFNIFFFASTWGPVAWVIVGEIFPLPIRSHGVAFSTASNWLWNFILALISPYMVDNPGNLKYKVFFIWGSLCACCAVFAYFHVPETKGLTLEQVDHMMEETSPRSSAGWGKRQDWTRNTSQEQIMVDMPNKR</sequence>
<evidence type="ECO:0000256" key="4">
    <source>
        <dbReference type="ARBA" id="ARBA00022692"/>
    </source>
</evidence>
<keyword evidence="4 8" id="KW-0812">Transmembrane</keyword>
<feature type="transmembrane region" description="Helical" evidence="8">
    <location>
        <begin position="370"/>
        <end position="398"/>
    </location>
</feature>
<evidence type="ECO:0000256" key="2">
    <source>
        <dbReference type="ARBA" id="ARBA00010992"/>
    </source>
</evidence>
<evidence type="ECO:0000256" key="1">
    <source>
        <dbReference type="ARBA" id="ARBA00004141"/>
    </source>
</evidence>
<reference evidence="10" key="1">
    <citation type="journal article" date="2020" name="Stud. Mycol.">
        <title>101 Dothideomycetes genomes: a test case for predicting lifestyles and emergence of pathogens.</title>
        <authorList>
            <person name="Haridas S."/>
            <person name="Albert R."/>
            <person name="Binder M."/>
            <person name="Bloem J."/>
            <person name="Labutti K."/>
            <person name="Salamov A."/>
            <person name="Andreopoulos B."/>
            <person name="Baker S."/>
            <person name="Barry K."/>
            <person name="Bills G."/>
            <person name="Bluhm B."/>
            <person name="Cannon C."/>
            <person name="Castanera R."/>
            <person name="Culley D."/>
            <person name="Daum C."/>
            <person name="Ezra D."/>
            <person name="Gonzalez J."/>
            <person name="Henrissat B."/>
            <person name="Kuo A."/>
            <person name="Liang C."/>
            <person name="Lipzen A."/>
            <person name="Lutzoni F."/>
            <person name="Magnuson J."/>
            <person name="Mondo S."/>
            <person name="Nolan M."/>
            <person name="Ohm R."/>
            <person name="Pangilinan J."/>
            <person name="Park H.-J."/>
            <person name="Ramirez L."/>
            <person name="Alfaro M."/>
            <person name="Sun H."/>
            <person name="Tritt A."/>
            <person name="Yoshinaga Y."/>
            <person name="Zwiers L.-H."/>
            <person name="Turgeon B."/>
            <person name="Goodwin S."/>
            <person name="Spatafora J."/>
            <person name="Crous P."/>
            <person name="Grigoriev I."/>
        </authorList>
    </citation>
    <scope>NUCLEOTIDE SEQUENCE</scope>
    <source>
        <strain evidence="10">CBS 480.64</strain>
    </source>
</reference>
<dbReference type="GO" id="GO:0005351">
    <property type="term" value="F:carbohydrate:proton symporter activity"/>
    <property type="evidence" value="ECO:0007669"/>
    <property type="project" value="TreeGrafter"/>
</dbReference>
<dbReference type="SUPFAM" id="SSF103473">
    <property type="entry name" value="MFS general substrate transporter"/>
    <property type="match status" value="1"/>
</dbReference>
<dbReference type="NCBIfam" id="TIGR00879">
    <property type="entry name" value="SP"/>
    <property type="match status" value="1"/>
</dbReference>
<dbReference type="PROSITE" id="PS00216">
    <property type="entry name" value="SUGAR_TRANSPORT_1"/>
    <property type="match status" value="2"/>
</dbReference>
<feature type="transmembrane region" description="Helical" evidence="8">
    <location>
        <begin position="410"/>
        <end position="432"/>
    </location>
</feature>
<dbReference type="InterPro" id="IPR003663">
    <property type="entry name" value="Sugar/inositol_transpt"/>
</dbReference>
<keyword evidence="11" id="KW-1185">Reference proteome</keyword>
<dbReference type="Gene3D" id="1.20.1250.20">
    <property type="entry name" value="MFS general substrate transporter like domains"/>
    <property type="match status" value="1"/>
</dbReference>
<protein>
    <submittedName>
        <fullName evidence="10">MSTA protein</fullName>
    </submittedName>
</protein>
<keyword evidence="3 7" id="KW-0813">Transport</keyword>